<name>A0A5Q0H886_SACSY</name>
<dbReference type="OrthoDB" id="7356823at2"/>
<accession>A0A5Q0H886</accession>
<dbReference type="SUPFAM" id="SSF47473">
    <property type="entry name" value="EF-hand"/>
    <property type="match status" value="1"/>
</dbReference>
<reference evidence="3" key="1">
    <citation type="journal article" date="2021" name="Curr. Microbiol.">
        <title>Complete genome of nocamycin-producing strain Saccharothrix syringae NRRL B-16468 reveals the biosynthetic potential for secondary metabolites.</title>
        <authorList>
            <person name="Mo X."/>
            <person name="Yang S."/>
        </authorList>
    </citation>
    <scope>NUCLEOTIDE SEQUENCE [LARGE SCALE GENOMIC DNA]</scope>
    <source>
        <strain evidence="3">ATCC 51364 / DSM 43886 / JCM 6844 / KCTC 9398 / NBRC 14523 / NRRL B-16468 / INA 2240</strain>
    </source>
</reference>
<dbReference type="GO" id="GO:0005509">
    <property type="term" value="F:calcium ion binding"/>
    <property type="evidence" value="ECO:0007669"/>
    <property type="project" value="InterPro"/>
</dbReference>
<dbReference type="RefSeq" id="WP_051765533.1">
    <property type="nucleotide sequence ID" value="NZ_CP034550.1"/>
</dbReference>
<keyword evidence="3" id="KW-1185">Reference proteome</keyword>
<dbReference type="AlphaFoldDB" id="A0A5Q0H886"/>
<gene>
    <name evidence="2" type="ORF">EKG83_38000</name>
</gene>
<dbReference type="PROSITE" id="PS50222">
    <property type="entry name" value="EF_HAND_2"/>
    <property type="match status" value="1"/>
</dbReference>
<protein>
    <submittedName>
        <fullName evidence="2">EF-hand domain-containing protein</fullName>
    </submittedName>
</protein>
<feature type="domain" description="EF-hand" evidence="1">
    <location>
        <begin position="46"/>
        <end position="81"/>
    </location>
</feature>
<evidence type="ECO:0000259" key="1">
    <source>
        <dbReference type="PROSITE" id="PS50222"/>
    </source>
</evidence>
<dbReference type="Gene3D" id="1.10.238.10">
    <property type="entry name" value="EF-hand"/>
    <property type="match status" value="1"/>
</dbReference>
<dbReference type="EMBL" id="CP034550">
    <property type="protein sequence ID" value="QFZ22448.1"/>
    <property type="molecule type" value="Genomic_DNA"/>
</dbReference>
<evidence type="ECO:0000313" key="3">
    <source>
        <dbReference type="Proteomes" id="UP000325787"/>
    </source>
</evidence>
<evidence type="ECO:0000313" key="2">
    <source>
        <dbReference type="EMBL" id="QFZ22448.1"/>
    </source>
</evidence>
<dbReference type="KEGG" id="ssyi:EKG83_38000"/>
<dbReference type="InterPro" id="IPR011992">
    <property type="entry name" value="EF-hand-dom_pair"/>
</dbReference>
<dbReference type="InterPro" id="IPR002048">
    <property type="entry name" value="EF_hand_dom"/>
</dbReference>
<dbReference type="Proteomes" id="UP000325787">
    <property type="component" value="Chromosome"/>
</dbReference>
<proteinExistence type="predicted"/>
<organism evidence="2 3">
    <name type="scientific">Saccharothrix syringae</name>
    <name type="common">Nocardiopsis syringae</name>
    <dbReference type="NCBI Taxonomy" id="103733"/>
    <lineage>
        <taxon>Bacteria</taxon>
        <taxon>Bacillati</taxon>
        <taxon>Actinomycetota</taxon>
        <taxon>Actinomycetes</taxon>
        <taxon>Pseudonocardiales</taxon>
        <taxon>Pseudonocardiaceae</taxon>
        <taxon>Saccharothrix</taxon>
    </lineage>
</organism>
<sequence length="95" mass="10984">MTSVLPGAWSLIAADNSRKDWFRRTDADDMISKEEFGRFLREVWGTTAPEAVEVFTDLDEDEDERITRQQFLQSVREFYHSTDPGASGSKYFGRL</sequence>